<proteinExistence type="predicted"/>
<evidence type="ECO:0000259" key="2">
    <source>
        <dbReference type="Pfam" id="PF13635"/>
    </source>
</evidence>
<name>A0ABR6WUM1_9FIRM</name>
<evidence type="ECO:0000313" key="4">
    <source>
        <dbReference type="Proteomes" id="UP000603234"/>
    </source>
</evidence>
<protein>
    <submittedName>
        <fullName evidence="3">AAA family ATPase</fullName>
    </submittedName>
</protein>
<dbReference type="Pfam" id="PF13173">
    <property type="entry name" value="AAA_14"/>
    <property type="match status" value="1"/>
</dbReference>
<organism evidence="3 4">
    <name type="scientific">Acetobacterium fimetarium</name>
    <dbReference type="NCBI Taxonomy" id="52691"/>
    <lineage>
        <taxon>Bacteria</taxon>
        <taxon>Bacillati</taxon>
        <taxon>Bacillota</taxon>
        <taxon>Clostridia</taxon>
        <taxon>Eubacteriales</taxon>
        <taxon>Eubacteriaceae</taxon>
        <taxon>Acetobacterium</taxon>
    </lineage>
</organism>
<evidence type="ECO:0000259" key="1">
    <source>
        <dbReference type="Pfam" id="PF13173"/>
    </source>
</evidence>
<accession>A0ABR6WUM1</accession>
<dbReference type="InterPro" id="IPR025420">
    <property type="entry name" value="DUF4143"/>
</dbReference>
<dbReference type="InterPro" id="IPR027417">
    <property type="entry name" value="P-loop_NTPase"/>
</dbReference>
<dbReference type="RefSeq" id="WP_186842139.1">
    <property type="nucleotide sequence ID" value="NZ_WJBC01000008.1"/>
</dbReference>
<comment type="caution">
    <text evidence="3">The sequence shown here is derived from an EMBL/GenBank/DDBJ whole genome shotgun (WGS) entry which is preliminary data.</text>
</comment>
<keyword evidence="4" id="KW-1185">Reference proteome</keyword>
<reference evidence="3 4" key="1">
    <citation type="journal article" date="2020" name="mSystems">
        <title>Defining Genomic and Predicted Metabolic Features of the Acetobacterium Genus.</title>
        <authorList>
            <person name="Ross D.E."/>
            <person name="Marshall C.W."/>
            <person name="Gulliver D."/>
            <person name="May H.D."/>
            <person name="Norman R.S."/>
        </authorList>
    </citation>
    <scope>NUCLEOTIDE SEQUENCE [LARGE SCALE GENOMIC DNA]</scope>
    <source>
        <strain evidence="3 4">DSM 8238</strain>
    </source>
</reference>
<dbReference type="SUPFAM" id="SSF52540">
    <property type="entry name" value="P-loop containing nucleoside triphosphate hydrolases"/>
    <property type="match status" value="1"/>
</dbReference>
<feature type="domain" description="DUF4143" evidence="2">
    <location>
        <begin position="226"/>
        <end position="382"/>
    </location>
</feature>
<feature type="domain" description="AAA" evidence="1">
    <location>
        <begin position="18"/>
        <end position="153"/>
    </location>
</feature>
<evidence type="ECO:0000313" key="3">
    <source>
        <dbReference type="EMBL" id="MBC3804255.1"/>
    </source>
</evidence>
<gene>
    <name evidence="3" type="ORF">GH808_07385</name>
</gene>
<dbReference type="EMBL" id="WJBC01000008">
    <property type="protein sequence ID" value="MBC3804255.1"/>
    <property type="molecule type" value="Genomic_DNA"/>
</dbReference>
<dbReference type="PANTHER" id="PTHR33295:SF7">
    <property type="entry name" value="ATPASE"/>
    <property type="match status" value="1"/>
</dbReference>
<sequence>MKRKFEDVLVSWKNKHSRKPALIYGARQIGKTTSIKSFGEKYFENMIYINFELNRELAEDFQANISPDFLIHRFEVYFGEKINQETTLIVFDEIQACERALTSLKYFCEDAPEYYIIGAGSLLGVALKREDFSFPVGKVNQIHMYPMDFEEFLWAKNQKMLADEIRVSYEKREPMDLALHKKAMGLYREYLIVGGMPEAVKEYTENNSLLEVAEIQGAIINAYVADMAKYATPGDTTKIMACFDSLPAQLAKDNKKFQYKVVARGGRASLFGASIDWLLASGIVIKCERVDQGQHPLAIFKDIASFKLYMGDVGLLSHRAGVNEYDIIKGNDHVFIGALTENYVANALTQKGYPLYYWTSGTSEVDFMIENQSDVFPIEVKARENVKSRSLSVYVKLNHPNYSMRISGKNFGFENDILSIPLYAVFCL</sequence>
<dbReference type="Gene3D" id="3.40.50.300">
    <property type="entry name" value="P-loop containing nucleotide triphosphate hydrolases"/>
    <property type="match status" value="1"/>
</dbReference>
<dbReference type="Proteomes" id="UP000603234">
    <property type="component" value="Unassembled WGS sequence"/>
</dbReference>
<dbReference type="Pfam" id="PF13635">
    <property type="entry name" value="DUF4143"/>
    <property type="match status" value="1"/>
</dbReference>
<dbReference type="PANTHER" id="PTHR33295">
    <property type="entry name" value="ATPASE"/>
    <property type="match status" value="1"/>
</dbReference>
<dbReference type="InterPro" id="IPR041682">
    <property type="entry name" value="AAA_14"/>
</dbReference>